<proteinExistence type="predicted"/>
<dbReference type="Proteomes" id="UP000654918">
    <property type="component" value="Unassembled WGS sequence"/>
</dbReference>
<name>A0A8H6JYU9_9PEZI</name>
<evidence type="ECO:0000313" key="1">
    <source>
        <dbReference type="EMBL" id="KAF6821819.1"/>
    </source>
</evidence>
<reference evidence="1" key="1">
    <citation type="journal article" date="2020" name="Phytopathology">
        <title>Genome Sequence Resources of Colletotrichum truncatum, C. plurivorum, C. musicola, and C. sojae: Four Species Pathogenic to Soybean (Glycine max).</title>
        <authorList>
            <person name="Rogerio F."/>
            <person name="Boufleur T.R."/>
            <person name="Ciampi-Guillardi M."/>
            <person name="Sukno S.A."/>
            <person name="Thon M.R."/>
            <person name="Massola Junior N.S."/>
            <person name="Baroncelli R."/>
        </authorList>
    </citation>
    <scope>NUCLEOTIDE SEQUENCE</scope>
    <source>
        <strain evidence="1">LFN00145</strain>
    </source>
</reference>
<comment type="caution">
    <text evidence="1">The sequence shown here is derived from an EMBL/GenBank/DDBJ whole genome shotgun (WGS) entry which is preliminary data.</text>
</comment>
<sequence length="128" mass="13201">MEGDIAPTKLAARSVSRSLGVGEGTSVSAAEPALLDDVLVPKGLLGQHATIRIVWIPGEAQHQPPCEADIDGGQGKLAAGMLHSKTKPAPAQESLESESCLTTTNIAQSQGLMPRVHTGPSTGLVKMQ</sequence>
<accession>A0A8H6JYU9</accession>
<dbReference type="EMBL" id="WIGO01000254">
    <property type="protein sequence ID" value="KAF6821819.1"/>
    <property type="molecule type" value="Genomic_DNA"/>
</dbReference>
<dbReference type="AlphaFoldDB" id="A0A8H6JYU9"/>
<gene>
    <name evidence="1" type="ORF">CPLU01_12387</name>
</gene>
<organism evidence="1 2">
    <name type="scientific">Colletotrichum plurivorum</name>
    <dbReference type="NCBI Taxonomy" id="2175906"/>
    <lineage>
        <taxon>Eukaryota</taxon>
        <taxon>Fungi</taxon>
        <taxon>Dikarya</taxon>
        <taxon>Ascomycota</taxon>
        <taxon>Pezizomycotina</taxon>
        <taxon>Sordariomycetes</taxon>
        <taxon>Hypocreomycetidae</taxon>
        <taxon>Glomerellales</taxon>
        <taxon>Glomerellaceae</taxon>
        <taxon>Colletotrichum</taxon>
        <taxon>Colletotrichum orchidearum species complex</taxon>
    </lineage>
</organism>
<keyword evidence="2" id="KW-1185">Reference proteome</keyword>
<protein>
    <submittedName>
        <fullName evidence="1">Uncharacterized protein</fullName>
    </submittedName>
</protein>
<evidence type="ECO:0000313" key="2">
    <source>
        <dbReference type="Proteomes" id="UP000654918"/>
    </source>
</evidence>